<evidence type="ECO:0000313" key="3">
    <source>
        <dbReference type="Proteomes" id="UP001549099"/>
    </source>
</evidence>
<dbReference type="PROSITE" id="PS51257">
    <property type="entry name" value="PROKAR_LIPOPROTEIN"/>
    <property type="match status" value="1"/>
</dbReference>
<reference evidence="2 3" key="1">
    <citation type="submission" date="2024-06" db="EMBL/GenBank/DDBJ databases">
        <title>Genomic Encyclopedia of Type Strains, Phase IV (KMG-IV): sequencing the most valuable type-strain genomes for metagenomic binning, comparative biology and taxonomic classification.</title>
        <authorList>
            <person name="Goeker M."/>
        </authorList>
    </citation>
    <scope>NUCLEOTIDE SEQUENCE [LARGE SCALE GENOMIC DNA]</scope>
    <source>
        <strain evidence="2 3">DSM 26128</strain>
    </source>
</reference>
<evidence type="ECO:0000313" key="2">
    <source>
        <dbReference type="EMBL" id="MET3575356.1"/>
    </source>
</evidence>
<evidence type="ECO:0000256" key="1">
    <source>
        <dbReference type="SAM" id="SignalP"/>
    </source>
</evidence>
<feature type="chain" id="PRO_5047458198" description="Lipoprotein" evidence="1">
    <location>
        <begin position="25"/>
        <end position="178"/>
    </location>
</feature>
<evidence type="ECO:0008006" key="4">
    <source>
        <dbReference type="Google" id="ProtNLM"/>
    </source>
</evidence>
<dbReference type="RefSeq" id="WP_354196438.1">
    <property type="nucleotide sequence ID" value="NZ_JBEPLW010000006.1"/>
</dbReference>
<comment type="caution">
    <text evidence="2">The sequence shown here is derived from an EMBL/GenBank/DDBJ whole genome shotgun (WGS) entry which is preliminary data.</text>
</comment>
<gene>
    <name evidence="2" type="ORF">ABID49_001241</name>
</gene>
<keyword evidence="1" id="KW-0732">Signal</keyword>
<keyword evidence="3" id="KW-1185">Reference proteome</keyword>
<name>A0ABV2GAR3_9BACL</name>
<proteinExistence type="predicted"/>
<dbReference type="EMBL" id="JBEPLW010000006">
    <property type="protein sequence ID" value="MET3575356.1"/>
    <property type="molecule type" value="Genomic_DNA"/>
</dbReference>
<feature type="signal peptide" evidence="1">
    <location>
        <begin position="1"/>
        <end position="24"/>
    </location>
</feature>
<sequence length="178" mass="19471">MAKGLRLIGFALLAVMLAGCSATAEERSENGTETAGKVFRADVHRTNAEVGSVRLYKPAGFKIREGSDEQNIVLEKGGETYVLFINPNEPDNSRLFYELLYADPAKEIVTTATYEQNGVFGFSGITDAGNERYELVAGSGGNKLTTLSKEKAIEPNLRTMMEIVRSVERPDDPDLTMN</sequence>
<dbReference type="Proteomes" id="UP001549099">
    <property type="component" value="Unassembled WGS sequence"/>
</dbReference>
<organism evidence="2 3">
    <name type="scientific">Bhargavaea ullalensis</name>
    <dbReference type="NCBI Taxonomy" id="1265685"/>
    <lineage>
        <taxon>Bacteria</taxon>
        <taxon>Bacillati</taxon>
        <taxon>Bacillota</taxon>
        <taxon>Bacilli</taxon>
        <taxon>Bacillales</taxon>
        <taxon>Caryophanaceae</taxon>
        <taxon>Bhargavaea</taxon>
    </lineage>
</organism>
<protein>
    <recommendedName>
        <fullName evidence="4">Lipoprotein</fullName>
    </recommendedName>
</protein>
<accession>A0ABV2GAR3</accession>